<protein>
    <submittedName>
        <fullName evidence="2">Uncharacterized protein</fullName>
    </submittedName>
</protein>
<accession>A0ABN0GB86</accession>
<name>A0ABN0GB86_9BURK</name>
<proteinExistence type="predicted"/>
<feature type="compositionally biased region" description="Basic and acidic residues" evidence="1">
    <location>
        <begin position="53"/>
        <end position="79"/>
    </location>
</feature>
<reference evidence="3" key="1">
    <citation type="journal article" date="2012" name="J. Bacteriol.">
        <title>Revised Genome Sequence of Burkholderia thailandensis MSMB43 with Improved Annotation.</title>
        <authorList>
            <person name="Zhuo Y."/>
            <person name="Liu L."/>
            <person name="Wang Q."/>
            <person name="Liu X."/>
            <person name="Ren B."/>
            <person name="Liu M."/>
            <person name="Ni P."/>
            <person name="Cheng Y.Q."/>
            <person name="Zhang L."/>
        </authorList>
    </citation>
    <scope>NUCLEOTIDE SEQUENCE [LARGE SCALE GENOMIC DNA]</scope>
    <source>
        <strain evidence="3">MSMB43</strain>
    </source>
</reference>
<evidence type="ECO:0000313" key="3">
    <source>
        <dbReference type="Proteomes" id="UP000004682"/>
    </source>
</evidence>
<evidence type="ECO:0000313" key="2">
    <source>
        <dbReference type="EMBL" id="EIP89471.1"/>
    </source>
</evidence>
<dbReference type="Proteomes" id="UP000004682">
    <property type="component" value="Unassembled WGS sequence"/>
</dbReference>
<keyword evidence="3" id="KW-1185">Reference proteome</keyword>
<gene>
    <name evidence="2" type="ORF">A33K_13050</name>
</gene>
<evidence type="ECO:0000256" key="1">
    <source>
        <dbReference type="SAM" id="MobiDB-lite"/>
    </source>
</evidence>
<sequence>MGGVLHFGPPSIHRAIVGRTKWTRLHKNAVAAGRRLSGPARMNRLKGILNDQTIRENRAPPVRMRKENRLDGVPPDKGK</sequence>
<dbReference type="EMBL" id="JH692061">
    <property type="protein sequence ID" value="EIP89471.1"/>
    <property type="molecule type" value="Genomic_DNA"/>
</dbReference>
<feature type="region of interest" description="Disordered" evidence="1">
    <location>
        <begin position="50"/>
        <end position="79"/>
    </location>
</feature>
<organism evidence="2 3">
    <name type="scientific">Burkholderia humptydooensis MSMB43</name>
    <dbReference type="NCBI Taxonomy" id="441157"/>
    <lineage>
        <taxon>Bacteria</taxon>
        <taxon>Pseudomonadati</taxon>
        <taxon>Pseudomonadota</taxon>
        <taxon>Betaproteobacteria</taxon>
        <taxon>Burkholderiales</taxon>
        <taxon>Burkholderiaceae</taxon>
        <taxon>Burkholderia</taxon>
        <taxon>pseudomallei group</taxon>
    </lineage>
</organism>